<keyword evidence="2" id="KW-1185">Reference proteome</keyword>
<organism evidence="1 2">
    <name type="scientific">Ancylobacter vacuolatus</name>
    <dbReference type="NCBI Taxonomy" id="223389"/>
    <lineage>
        <taxon>Bacteria</taxon>
        <taxon>Pseudomonadati</taxon>
        <taxon>Pseudomonadota</taxon>
        <taxon>Alphaproteobacteria</taxon>
        <taxon>Hyphomicrobiales</taxon>
        <taxon>Xanthobacteraceae</taxon>
        <taxon>Ancylobacter</taxon>
    </lineage>
</organism>
<sequence length="180" mass="20475">MQYNELIVYDILWGVNEMNIYCQFDQTNLYSTLPNDLIKIHIGGGFVFAFVLKVMDDGHVLGVISGEEPISRKLTRDCECLKLRAGWQLELLSSNESYPRNRKFLSSPGAFHRDKTNAFITFVKADEVFRSTVTYCVEEKSFCEIPQSATPYPSWVIWPSEGERLSGGKAIHSFSAMIES</sequence>
<dbReference type="EMBL" id="JAUSUH010000003">
    <property type="protein sequence ID" value="MDQ0347209.1"/>
    <property type="molecule type" value="Genomic_DNA"/>
</dbReference>
<proteinExistence type="predicted"/>
<accession>A0ABU0DFK8</accession>
<name>A0ABU0DFK8_9HYPH</name>
<evidence type="ECO:0000313" key="1">
    <source>
        <dbReference type="EMBL" id="MDQ0347209.1"/>
    </source>
</evidence>
<dbReference type="Proteomes" id="UP001238467">
    <property type="component" value="Unassembled WGS sequence"/>
</dbReference>
<gene>
    <name evidence="1" type="ORF">J2S76_001633</name>
</gene>
<protein>
    <submittedName>
        <fullName evidence="1">Uncharacterized protein</fullName>
    </submittedName>
</protein>
<comment type="caution">
    <text evidence="1">The sequence shown here is derived from an EMBL/GenBank/DDBJ whole genome shotgun (WGS) entry which is preliminary data.</text>
</comment>
<dbReference type="RefSeq" id="WP_307059298.1">
    <property type="nucleotide sequence ID" value="NZ_JAUSUH010000003.1"/>
</dbReference>
<reference evidence="1 2" key="1">
    <citation type="submission" date="2023-07" db="EMBL/GenBank/DDBJ databases">
        <title>Genomic Encyclopedia of Type Strains, Phase IV (KMG-IV): sequencing the most valuable type-strain genomes for metagenomic binning, comparative biology and taxonomic classification.</title>
        <authorList>
            <person name="Goeker M."/>
        </authorList>
    </citation>
    <scope>NUCLEOTIDE SEQUENCE [LARGE SCALE GENOMIC DNA]</scope>
    <source>
        <strain evidence="1 2">DSM 1277</strain>
    </source>
</reference>
<evidence type="ECO:0000313" key="2">
    <source>
        <dbReference type="Proteomes" id="UP001238467"/>
    </source>
</evidence>